<evidence type="ECO:0000259" key="2">
    <source>
        <dbReference type="PROSITE" id="PS51688"/>
    </source>
</evidence>
<dbReference type="Gene3D" id="2.40.30.20">
    <property type="match status" value="1"/>
</dbReference>
<feature type="domain" description="Peptidase S74" evidence="2">
    <location>
        <begin position="1213"/>
        <end position="1304"/>
    </location>
</feature>
<organism evidence="3 4">
    <name type="scientific">Candidatus Nomurabacteria bacterium GW2011_GWF2_40_12</name>
    <dbReference type="NCBI Taxonomy" id="1618776"/>
    <lineage>
        <taxon>Bacteria</taxon>
        <taxon>Candidatus Nomuraibacteriota</taxon>
    </lineage>
</organism>
<comment type="caution">
    <text evidence="3">The sequence shown here is derived from an EMBL/GenBank/DDBJ whole genome shotgun (WGS) entry which is preliminary data.</text>
</comment>
<feature type="compositionally biased region" description="Pro residues" evidence="1">
    <location>
        <begin position="1445"/>
        <end position="1457"/>
    </location>
</feature>
<evidence type="ECO:0000313" key="4">
    <source>
        <dbReference type="Proteomes" id="UP000034301"/>
    </source>
</evidence>
<dbReference type="InterPro" id="IPR036388">
    <property type="entry name" value="WH-like_DNA-bd_sf"/>
</dbReference>
<proteinExistence type="predicted"/>
<dbReference type="InterPro" id="IPR030392">
    <property type="entry name" value="S74_ICA"/>
</dbReference>
<feature type="region of interest" description="Disordered" evidence="1">
    <location>
        <begin position="1395"/>
        <end position="1457"/>
    </location>
</feature>
<dbReference type="Pfam" id="PF13884">
    <property type="entry name" value="Peptidase_S74"/>
    <property type="match status" value="1"/>
</dbReference>
<name>A0A0G0QTC6_9BACT</name>
<dbReference type="PATRIC" id="fig|1618776.3.peg.163"/>
<dbReference type="InterPro" id="IPR011050">
    <property type="entry name" value="Pectin_lyase_fold/virulence"/>
</dbReference>
<dbReference type="Gene3D" id="1.10.10.10">
    <property type="entry name" value="Winged helix-like DNA-binding domain superfamily/Winged helix DNA-binding domain"/>
    <property type="match status" value="1"/>
</dbReference>
<gene>
    <name evidence="3" type="ORF">UT78_C0002G0024</name>
</gene>
<dbReference type="InterPro" id="IPR006626">
    <property type="entry name" value="PbH1"/>
</dbReference>
<dbReference type="SUPFAM" id="SSF51126">
    <property type="entry name" value="Pectin lyase-like"/>
    <property type="match status" value="2"/>
</dbReference>
<dbReference type="PROSITE" id="PS51688">
    <property type="entry name" value="ICA"/>
    <property type="match status" value="1"/>
</dbReference>
<dbReference type="Pfam" id="PF12708">
    <property type="entry name" value="Pect-lyase_RHGA_epim"/>
    <property type="match status" value="1"/>
</dbReference>
<sequence>MLRGPSGSEGIQGPQGLTGRSGGGSSDESSTDTSFFVSRTQFDNQLNGIFNSIENSTEGITESIGESVNTDLLSVSGNATVGGDLTVTGTMTGTIVGNANTATALQNARTIGGVSFDGTANITVASATGGFSISGGDLSLGANNLTMTGSFGSTGARLTKGWFTDLEVSNAIVGSVTGNAGTATALQTPRTIAGVSFNGTTDISIASTNLSDVATISRTGFLNVKNYGAVGDGVADDTSAITQAIAAASLNNKGVFFPAGSYKITSIIDLPVGVLTLSGEGKELTKFIPSAGVTPFRFTSIGSYTHTTSLTTDASQGAYSVVVNSTTGLSVGQVVRIYDSTQKEFNTIASISGNTVYLLKAMAHNMLVSDGATLGVGMNYTSVSMKDFSIWMPSPGGLAIQIINGYKIRMSDILLDGAPSTSGILNIDSVSDIVIDKSDFQHAYTEPPLVNGNYGFTISNSNDVSVSNSTISKVGEVYYVGVIRSQFINNRISGNYSVGFDFHGAGEVSAVISGNVFSGNLGSGVEIWSNTKSASNISITNNVFDSGGWRAIYVNGGATFPSTNIVIANNVIRNYGNLDPSFRGGIIFLDFVRNINVNNNIISDSNSGSTGAITLHRDVRGVDIKDNRITNHTGWAMSWGEEVQKIKIDGNYIDSLSAGAGYVFAQTVASTWSSVSTATVGRVGGVAEITTQDPHGFVVGDMVSVTGVTPSSPDYNMAFASVLSVPNSTTFTYKLYNDNGGTTAASSNTTGTVKLSSIGEVDVTDNTFVRNQTRGVFYLTSRLGKFQGNKFSASGMSDNSKQPFRYQAIPDAGYPESFNGVFMWDSASMGFNNSISLINNIRLAPGEQFTAKRKNATIANLYTSSVRDQSTAETLYTFPAGNSNGSVTFTYDVNPQTNVGSWITDTSTPTGSNILVGNGLGGFSTTSSSFINLNTTTGFVGIGTTNPLELLSLGLTGTTKGVLSFAGNTSGKIIIQPAAAAGTYTLTLPDTDGDPNQVLVTDGSGILSWATVAVGGASQTPWTSAINAAGFTLNGNSTASGNLTLDSTSDATKGNVLINPTGGNVGIGTATPGSYKLNVNGTGNFNTTVSAGSGFSITNSGGTFGASVYNFYKPYMITTVNSELSTSKSLLFNIDADNSETGQSFVWGHNANGTSATALMTLLDSGYLGVGNTAPGTMLTIGTATTNTGNITVYGTGTTCVIGDGTGGTSCTSDLRLKDNITDMGSELSHIMALRPVIFNWKDTTRDQVGNMGLIAQEVQSIYPNVVRTIYDDYLGIDYTALVVPTIKAVQELNLNLDAISGVITPAPTADSASFATAFFTNIKNTIGAWLGSADNNLEKICVKKSDGTAVCVNGDQLDVLLSSPPNVGGVPASGGGGGDMPTCTLPQVLVNNVCTDPVPEPTPEPVPEIIPAPEPEPSPAPISEPVSEPDPTPVPEPEVVLEPQPTPESPAETPAP</sequence>
<dbReference type="InterPro" id="IPR024535">
    <property type="entry name" value="RHGA/B-epi-like_pectate_lyase"/>
</dbReference>
<accession>A0A0G0QTC6</accession>
<dbReference type="Pfam" id="PF13229">
    <property type="entry name" value="Beta_helix"/>
    <property type="match status" value="1"/>
</dbReference>
<protein>
    <submittedName>
        <fullName evidence="3">FG-GAP repeat protein</fullName>
    </submittedName>
</protein>
<dbReference type="InterPro" id="IPR012334">
    <property type="entry name" value="Pectin_lyas_fold"/>
</dbReference>
<evidence type="ECO:0000256" key="1">
    <source>
        <dbReference type="SAM" id="MobiDB-lite"/>
    </source>
</evidence>
<dbReference type="SMART" id="SM00710">
    <property type="entry name" value="PbH1"/>
    <property type="match status" value="9"/>
</dbReference>
<dbReference type="Proteomes" id="UP000034301">
    <property type="component" value="Unassembled WGS sequence"/>
</dbReference>
<evidence type="ECO:0000313" key="3">
    <source>
        <dbReference type="EMBL" id="KKR43674.1"/>
    </source>
</evidence>
<feature type="region of interest" description="Disordered" evidence="1">
    <location>
        <begin position="1"/>
        <end position="33"/>
    </location>
</feature>
<reference evidence="3 4" key="1">
    <citation type="journal article" date="2015" name="Nature">
        <title>rRNA introns, odd ribosomes, and small enigmatic genomes across a large radiation of phyla.</title>
        <authorList>
            <person name="Brown C.T."/>
            <person name="Hug L.A."/>
            <person name="Thomas B.C."/>
            <person name="Sharon I."/>
            <person name="Castelle C.J."/>
            <person name="Singh A."/>
            <person name="Wilkins M.J."/>
            <person name="Williams K.H."/>
            <person name="Banfield J.F."/>
        </authorList>
    </citation>
    <scope>NUCLEOTIDE SEQUENCE [LARGE SCALE GENOMIC DNA]</scope>
</reference>
<dbReference type="EMBL" id="LBYC01000002">
    <property type="protein sequence ID" value="KKR43674.1"/>
    <property type="molecule type" value="Genomic_DNA"/>
</dbReference>
<dbReference type="InterPro" id="IPR023366">
    <property type="entry name" value="ATP_synth_asu-like_sf"/>
</dbReference>
<feature type="compositionally biased region" description="Pro residues" evidence="1">
    <location>
        <begin position="1399"/>
        <end position="1437"/>
    </location>
</feature>
<dbReference type="Gene3D" id="2.160.20.10">
    <property type="entry name" value="Single-stranded right-handed beta-helix, Pectin lyase-like"/>
    <property type="match status" value="1"/>
</dbReference>
<dbReference type="InterPro" id="IPR039448">
    <property type="entry name" value="Beta_helix"/>
</dbReference>